<organism evidence="2">
    <name type="scientific">Zea mays</name>
    <name type="common">Maize</name>
    <dbReference type="NCBI Taxonomy" id="4577"/>
    <lineage>
        <taxon>Eukaryota</taxon>
        <taxon>Viridiplantae</taxon>
        <taxon>Streptophyta</taxon>
        <taxon>Embryophyta</taxon>
        <taxon>Tracheophyta</taxon>
        <taxon>Spermatophyta</taxon>
        <taxon>Magnoliopsida</taxon>
        <taxon>Liliopsida</taxon>
        <taxon>Poales</taxon>
        <taxon>Poaceae</taxon>
        <taxon>PACMAD clade</taxon>
        <taxon>Panicoideae</taxon>
        <taxon>Andropogonodae</taxon>
        <taxon>Andropogoneae</taxon>
        <taxon>Tripsacinae</taxon>
        <taxon>Zea</taxon>
    </lineage>
</organism>
<feature type="region of interest" description="Disordered" evidence="1">
    <location>
        <begin position="1"/>
        <end position="25"/>
    </location>
</feature>
<sequence>MRPRRADARSPRRLRSRPPSRCDLGPTNLAAPPWLIFPNRSLRFVHTQNCSPSSPLARLAVAPAAVRVGAADAVKLRRLARSSLAPPCRAIASSFVAKIAIRFRASRNRRSRVGDQVIKLLELYEIEDSEHLFGEGCLWCNLCLGKEEGVEADLQEFQDFDEFED</sequence>
<dbReference type="EMBL" id="EU954150">
    <property type="protein sequence ID" value="ACG26268.1"/>
    <property type="molecule type" value="mRNA"/>
</dbReference>
<reference evidence="2" key="1">
    <citation type="journal article" date="2009" name="Plant Mol. Biol.">
        <title>Insights into corn genes derived from large-scale cDNA sequencing.</title>
        <authorList>
            <person name="Alexandrov N.N."/>
            <person name="Brover V.V."/>
            <person name="Freidin S."/>
            <person name="Troukhan M.E."/>
            <person name="Tatarinova T.V."/>
            <person name="Zhang H."/>
            <person name="Swaller T.J."/>
            <person name="Lu Y.P."/>
            <person name="Bouck J."/>
            <person name="Flavell R.B."/>
            <person name="Feldmann K.A."/>
        </authorList>
    </citation>
    <scope>NUCLEOTIDE SEQUENCE</scope>
</reference>
<dbReference type="AlphaFoldDB" id="B6SN35"/>
<evidence type="ECO:0000313" key="2">
    <source>
        <dbReference type="EMBL" id="ACG26268.1"/>
    </source>
</evidence>
<evidence type="ECO:0000256" key="1">
    <source>
        <dbReference type="SAM" id="MobiDB-lite"/>
    </source>
</evidence>
<protein>
    <submittedName>
        <fullName evidence="2">Uncharacterized protein</fullName>
    </submittedName>
</protein>
<name>B6SN35_MAIZE</name>
<feature type="compositionally biased region" description="Basic and acidic residues" evidence="1">
    <location>
        <begin position="1"/>
        <end position="10"/>
    </location>
</feature>
<proteinExistence type="evidence at transcript level"/>
<accession>B6SN35</accession>